<protein>
    <submittedName>
        <fullName evidence="1">Uncharacterized protein</fullName>
    </submittedName>
</protein>
<proteinExistence type="predicted"/>
<dbReference type="Proteomes" id="UP001341840">
    <property type="component" value="Unassembled WGS sequence"/>
</dbReference>
<organism evidence="1 2">
    <name type="scientific">Stylosanthes scabra</name>
    <dbReference type="NCBI Taxonomy" id="79078"/>
    <lineage>
        <taxon>Eukaryota</taxon>
        <taxon>Viridiplantae</taxon>
        <taxon>Streptophyta</taxon>
        <taxon>Embryophyta</taxon>
        <taxon>Tracheophyta</taxon>
        <taxon>Spermatophyta</taxon>
        <taxon>Magnoliopsida</taxon>
        <taxon>eudicotyledons</taxon>
        <taxon>Gunneridae</taxon>
        <taxon>Pentapetalae</taxon>
        <taxon>rosids</taxon>
        <taxon>fabids</taxon>
        <taxon>Fabales</taxon>
        <taxon>Fabaceae</taxon>
        <taxon>Papilionoideae</taxon>
        <taxon>50 kb inversion clade</taxon>
        <taxon>dalbergioids sensu lato</taxon>
        <taxon>Dalbergieae</taxon>
        <taxon>Pterocarpus clade</taxon>
        <taxon>Stylosanthes</taxon>
    </lineage>
</organism>
<accession>A0ABU6ZN81</accession>
<keyword evidence="2" id="KW-1185">Reference proteome</keyword>
<evidence type="ECO:0000313" key="2">
    <source>
        <dbReference type="Proteomes" id="UP001341840"/>
    </source>
</evidence>
<name>A0ABU6ZN81_9FABA</name>
<comment type="caution">
    <text evidence="1">The sequence shown here is derived from an EMBL/GenBank/DDBJ whole genome shotgun (WGS) entry which is preliminary data.</text>
</comment>
<gene>
    <name evidence="1" type="ORF">PIB30_073733</name>
</gene>
<sequence>MIRINPSSCVLAPKILPFPEGNPTVRQPCKSFFSGTSFFSAAASAQPCFCACIVKPSLLAAIASASLQIASIAAFALRQRGDGNPSLIHFRLFASLYTPKSIIPYKDTCTPESLTPLTHESPASCESTTSSPSTLPERHRLLFFDHLLHHRRLGTTFFGRWWDSGELVLATKRRSPKTKNRQSVNRGQTAVLLEAFGKGLAGMASESSRGSRASRSIGSTHRTMLLCHHGERPVLRVSGTKENPGRRFWGCVCYAVSNLRLHSGFGESGFWGNLSDVVFFQVKEQ</sequence>
<reference evidence="1 2" key="1">
    <citation type="journal article" date="2023" name="Plants (Basel)">
        <title>Bridging the Gap: Combining Genomics and Transcriptomics Approaches to Understand Stylosanthes scabra, an Orphan Legume from the Brazilian Caatinga.</title>
        <authorList>
            <person name="Ferreira-Neto J.R.C."/>
            <person name="da Silva M.D."/>
            <person name="Binneck E."/>
            <person name="de Melo N.F."/>
            <person name="da Silva R.H."/>
            <person name="de Melo A.L.T.M."/>
            <person name="Pandolfi V."/>
            <person name="Bustamante F.O."/>
            <person name="Brasileiro-Vidal A.C."/>
            <person name="Benko-Iseppon A.M."/>
        </authorList>
    </citation>
    <scope>NUCLEOTIDE SEQUENCE [LARGE SCALE GENOMIC DNA]</scope>
    <source>
        <tissue evidence="1">Leaves</tissue>
    </source>
</reference>
<evidence type="ECO:0000313" key="1">
    <source>
        <dbReference type="EMBL" id="MED6223412.1"/>
    </source>
</evidence>
<dbReference type="EMBL" id="JASCZI010272761">
    <property type="protein sequence ID" value="MED6223412.1"/>
    <property type="molecule type" value="Genomic_DNA"/>
</dbReference>